<feature type="transmembrane region" description="Helical" evidence="6">
    <location>
        <begin position="30"/>
        <end position="49"/>
    </location>
</feature>
<dbReference type="InterPro" id="IPR011701">
    <property type="entry name" value="MFS"/>
</dbReference>
<dbReference type="PANTHER" id="PTHR42718:SF9">
    <property type="entry name" value="MAJOR FACILITATOR SUPERFAMILY MULTIDRUG TRANSPORTER MFSC"/>
    <property type="match status" value="1"/>
</dbReference>
<feature type="transmembrane region" description="Helical" evidence="6">
    <location>
        <begin position="178"/>
        <end position="196"/>
    </location>
</feature>
<keyword evidence="2" id="KW-0813">Transport</keyword>
<dbReference type="Pfam" id="PF07690">
    <property type="entry name" value="MFS_1"/>
    <property type="match status" value="2"/>
</dbReference>
<evidence type="ECO:0000256" key="2">
    <source>
        <dbReference type="ARBA" id="ARBA00022448"/>
    </source>
</evidence>
<feature type="transmembrane region" description="Helical" evidence="6">
    <location>
        <begin position="151"/>
        <end position="172"/>
    </location>
</feature>
<evidence type="ECO:0000313" key="8">
    <source>
        <dbReference type="EMBL" id="GIN20578.1"/>
    </source>
</evidence>
<gene>
    <name evidence="8" type="ORF">J1TS3_17120</name>
</gene>
<feature type="transmembrane region" description="Helical" evidence="6">
    <location>
        <begin position="121"/>
        <end position="139"/>
    </location>
</feature>
<sequence length="471" mass="51213">MGSDTRATAFTNTMESTIELHIGDKFIRTMIFTMVISMMSATMFNIVLPEISQEYDLTYRQVSWVSSAYLLVYAIGSMIYGKLSDRYRLKSLLTMGLLLLSVGSLIGLVAQTYWMVLLSRIIQAAGASVIPALAMVVPARYIPAERRGKVLGIMASGLALGGVLGPIASAIFANFAHWRWLFVIPLITLIALPLFRRYLAFEKVRSPIGMDWFGGFLLGGAVATLLFAITGGRWLLAIVAIAFTMMFVVRIHSAAQPFVDPSLFYNSHYSLGIILAFLVSAIGFSIPFLTPIMLVDIYNLTPGTIGLVMIPASLAAAFLGKQGGKLADRSGNTLLFFLASLLLLSAFLLLSILIGRSLIFVAIALIVGQVGQTFIVVAMSGTVANTLPKEQAGVGMGLMAMLNFIASSVSGALISLVVDQDTQTAWNPFYLLGEGKIYSNLYLIISLSYVGLFLIYIDRFGYRTPLSYQQK</sequence>
<evidence type="ECO:0000256" key="5">
    <source>
        <dbReference type="ARBA" id="ARBA00023136"/>
    </source>
</evidence>
<feature type="transmembrane region" description="Helical" evidence="6">
    <location>
        <begin position="332"/>
        <end position="354"/>
    </location>
</feature>
<dbReference type="PRINTS" id="PR01036">
    <property type="entry name" value="TCRTETB"/>
</dbReference>
<dbReference type="InterPro" id="IPR020846">
    <property type="entry name" value="MFS_dom"/>
</dbReference>
<dbReference type="CDD" id="cd17321">
    <property type="entry name" value="MFS_MMR_MDR_like"/>
    <property type="match status" value="1"/>
</dbReference>
<dbReference type="RefSeq" id="WP_306419641.1">
    <property type="nucleotide sequence ID" value="NZ_BOQT01000005.1"/>
</dbReference>
<feature type="transmembrane region" description="Helical" evidence="6">
    <location>
        <begin position="300"/>
        <end position="320"/>
    </location>
</feature>
<feature type="transmembrane region" description="Helical" evidence="6">
    <location>
        <begin position="360"/>
        <end position="384"/>
    </location>
</feature>
<comment type="caution">
    <text evidence="8">The sequence shown here is derived from an EMBL/GenBank/DDBJ whole genome shotgun (WGS) entry which is preliminary data.</text>
</comment>
<keyword evidence="5 6" id="KW-0472">Membrane</keyword>
<name>A0ABQ4K6V3_9BACI</name>
<dbReference type="SUPFAM" id="SSF103473">
    <property type="entry name" value="MFS general substrate transporter"/>
    <property type="match status" value="2"/>
</dbReference>
<keyword evidence="4 6" id="KW-1133">Transmembrane helix</keyword>
<comment type="subcellular location">
    <subcellularLocation>
        <location evidence="1">Cell membrane</location>
        <topology evidence="1">Multi-pass membrane protein</topology>
    </subcellularLocation>
</comment>
<dbReference type="Proteomes" id="UP000680279">
    <property type="component" value="Unassembled WGS sequence"/>
</dbReference>
<feature type="transmembrane region" description="Helical" evidence="6">
    <location>
        <begin position="396"/>
        <end position="417"/>
    </location>
</feature>
<feature type="transmembrane region" description="Helical" evidence="6">
    <location>
        <begin position="208"/>
        <end position="228"/>
    </location>
</feature>
<dbReference type="Gene3D" id="1.20.1250.20">
    <property type="entry name" value="MFS general substrate transporter like domains"/>
    <property type="match status" value="1"/>
</dbReference>
<evidence type="ECO:0000256" key="6">
    <source>
        <dbReference type="SAM" id="Phobius"/>
    </source>
</evidence>
<feature type="transmembrane region" description="Helical" evidence="6">
    <location>
        <begin position="271"/>
        <end position="294"/>
    </location>
</feature>
<protein>
    <submittedName>
        <fullName evidence="8">MFS transporter</fullName>
    </submittedName>
</protein>
<dbReference type="InterPro" id="IPR036259">
    <property type="entry name" value="MFS_trans_sf"/>
</dbReference>
<accession>A0ABQ4K6V3</accession>
<keyword evidence="3 6" id="KW-0812">Transmembrane</keyword>
<keyword evidence="9" id="KW-1185">Reference proteome</keyword>
<evidence type="ECO:0000256" key="1">
    <source>
        <dbReference type="ARBA" id="ARBA00004651"/>
    </source>
</evidence>
<evidence type="ECO:0000256" key="3">
    <source>
        <dbReference type="ARBA" id="ARBA00022692"/>
    </source>
</evidence>
<dbReference type="PANTHER" id="PTHR42718">
    <property type="entry name" value="MAJOR FACILITATOR SUPERFAMILY MULTIDRUG TRANSPORTER MFSC"/>
    <property type="match status" value="1"/>
</dbReference>
<feature type="domain" description="Major facilitator superfamily (MFS) profile" evidence="7">
    <location>
        <begin position="26"/>
        <end position="463"/>
    </location>
</feature>
<feature type="transmembrane region" description="Helical" evidence="6">
    <location>
        <begin position="234"/>
        <end position="251"/>
    </location>
</feature>
<reference evidence="8 9" key="1">
    <citation type="submission" date="2021-03" db="EMBL/GenBank/DDBJ databases">
        <title>Antimicrobial resistance genes in bacteria isolated from Japanese honey, and their potential for conferring macrolide and lincosamide resistance in the American foulbrood pathogen Paenibacillus larvae.</title>
        <authorList>
            <person name="Okamoto M."/>
            <person name="Kumagai M."/>
            <person name="Kanamori H."/>
            <person name="Takamatsu D."/>
        </authorList>
    </citation>
    <scope>NUCLEOTIDE SEQUENCE [LARGE SCALE GENOMIC DNA]</scope>
    <source>
        <strain evidence="8 9">J1TS3</strain>
    </source>
</reference>
<evidence type="ECO:0000256" key="4">
    <source>
        <dbReference type="ARBA" id="ARBA00022989"/>
    </source>
</evidence>
<dbReference type="EMBL" id="BOQT01000005">
    <property type="protein sequence ID" value="GIN20578.1"/>
    <property type="molecule type" value="Genomic_DNA"/>
</dbReference>
<proteinExistence type="predicted"/>
<organism evidence="8 9">
    <name type="scientific">Siminovitchia fordii</name>
    <dbReference type="NCBI Taxonomy" id="254759"/>
    <lineage>
        <taxon>Bacteria</taxon>
        <taxon>Bacillati</taxon>
        <taxon>Bacillota</taxon>
        <taxon>Bacilli</taxon>
        <taxon>Bacillales</taxon>
        <taxon>Bacillaceae</taxon>
        <taxon>Siminovitchia</taxon>
    </lineage>
</organism>
<dbReference type="PROSITE" id="PS50850">
    <property type="entry name" value="MFS"/>
    <property type="match status" value="1"/>
</dbReference>
<evidence type="ECO:0000259" key="7">
    <source>
        <dbReference type="PROSITE" id="PS50850"/>
    </source>
</evidence>
<feature type="transmembrane region" description="Helical" evidence="6">
    <location>
        <begin position="437"/>
        <end position="457"/>
    </location>
</feature>
<dbReference type="Gene3D" id="1.20.1720.10">
    <property type="entry name" value="Multidrug resistance protein D"/>
    <property type="match status" value="1"/>
</dbReference>
<feature type="transmembrane region" description="Helical" evidence="6">
    <location>
        <begin position="92"/>
        <end position="115"/>
    </location>
</feature>
<feature type="transmembrane region" description="Helical" evidence="6">
    <location>
        <begin position="61"/>
        <end position="80"/>
    </location>
</feature>
<evidence type="ECO:0000313" key="9">
    <source>
        <dbReference type="Proteomes" id="UP000680279"/>
    </source>
</evidence>